<dbReference type="EMBL" id="RBNL01002500">
    <property type="protein sequence ID" value="RML70945.1"/>
    <property type="molecule type" value="Genomic_DNA"/>
</dbReference>
<comment type="caution">
    <text evidence="1">The sequence shown here is derived from an EMBL/GenBank/DDBJ whole genome shotgun (WGS) entry which is preliminary data.</text>
</comment>
<dbReference type="AlphaFoldDB" id="A0A3M2Y5V6"/>
<name>A0A3M2Y5V6_PSEYM</name>
<feature type="non-terminal residue" evidence="1">
    <location>
        <position position="1"/>
    </location>
</feature>
<dbReference type="Proteomes" id="UP000282378">
    <property type="component" value="Unassembled WGS sequence"/>
</dbReference>
<sequence length="85" mass="9764">KREPSWGYVFQNTLVAVTATVIATAGKCLHALQTPGLYPVIKQHLRVTSHQAMWMNVLQRFLIFNLRGAVESTRLAWFLQRLIKQ</sequence>
<protein>
    <submittedName>
        <fullName evidence="1">Uncharacterized protein</fullName>
    </submittedName>
</protein>
<gene>
    <name evidence="1" type="ORF">APX70_02489</name>
</gene>
<reference evidence="1 2" key="1">
    <citation type="submission" date="2018-08" db="EMBL/GenBank/DDBJ databases">
        <title>Recombination of ecologically and evolutionarily significant loci maintains genetic cohesion in the Pseudomonas syringae species complex.</title>
        <authorList>
            <person name="Dillon M."/>
            <person name="Thakur S."/>
            <person name="Almeida R.N.D."/>
            <person name="Weir B.S."/>
            <person name="Guttman D.S."/>
        </authorList>
    </citation>
    <scope>NUCLEOTIDE SEQUENCE [LARGE SCALE GENOMIC DNA]</scope>
    <source>
        <strain evidence="1 2">88_10</strain>
    </source>
</reference>
<organism evidence="1 2">
    <name type="scientific">Pseudomonas syringae pv. maculicola</name>
    <dbReference type="NCBI Taxonomy" id="59511"/>
    <lineage>
        <taxon>Bacteria</taxon>
        <taxon>Pseudomonadati</taxon>
        <taxon>Pseudomonadota</taxon>
        <taxon>Gammaproteobacteria</taxon>
        <taxon>Pseudomonadales</taxon>
        <taxon>Pseudomonadaceae</taxon>
        <taxon>Pseudomonas</taxon>
    </lineage>
</organism>
<accession>A0A3M2Y5V6</accession>
<evidence type="ECO:0000313" key="2">
    <source>
        <dbReference type="Proteomes" id="UP000282378"/>
    </source>
</evidence>
<proteinExistence type="predicted"/>
<evidence type="ECO:0000313" key="1">
    <source>
        <dbReference type="EMBL" id="RML70945.1"/>
    </source>
</evidence>
<feature type="non-terminal residue" evidence="1">
    <location>
        <position position="85"/>
    </location>
</feature>